<sequence>MCFTRQTGHDTLVANSEGFEIEATTNCDEVEATSQKDLGSTIPITPRSRSVEMERTRQDVEDPRIEDAYNILKTASQQDECDIYGQLVAKKNKRLFQDHTIECSASRKQYFISGWHGAI</sequence>
<proteinExistence type="predicted"/>
<dbReference type="EMBL" id="JARBHB010000005">
    <property type="protein sequence ID" value="KAJ8883861.1"/>
    <property type="molecule type" value="Genomic_DNA"/>
</dbReference>
<keyword evidence="2" id="KW-1185">Reference proteome</keyword>
<evidence type="ECO:0000313" key="2">
    <source>
        <dbReference type="Proteomes" id="UP001159363"/>
    </source>
</evidence>
<comment type="caution">
    <text evidence="1">The sequence shown here is derived from an EMBL/GenBank/DDBJ whole genome shotgun (WGS) entry which is preliminary data.</text>
</comment>
<name>A0ABQ9HHP9_9NEOP</name>
<evidence type="ECO:0000313" key="1">
    <source>
        <dbReference type="EMBL" id="KAJ8883861.1"/>
    </source>
</evidence>
<organism evidence="1 2">
    <name type="scientific">Dryococelus australis</name>
    <dbReference type="NCBI Taxonomy" id="614101"/>
    <lineage>
        <taxon>Eukaryota</taxon>
        <taxon>Metazoa</taxon>
        <taxon>Ecdysozoa</taxon>
        <taxon>Arthropoda</taxon>
        <taxon>Hexapoda</taxon>
        <taxon>Insecta</taxon>
        <taxon>Pterygota</taxon>
        <taxon>Neoptera</taxon>
        <taxon>Polyneoptera</taxon>
        <taxon>Phasmatodea</taxon>
        <taxon>Verophasmatodea</taxon>
        <taxon>Anareolatae</taxon>
        <taxon>Phasmatidae</taxon>
        <taxon>Eurycanthinae</taxon>
        <taxon>Dryococelus</taxon>
    </lineage>
</organism>
<accession>A0ABQ9HHP9</accession>
<gene>
    <name evidence="1" type="ORF">PR048_015716</name>
</gene>
<reference evidence="1 2" key="1">
    <citation type="submission" date="2023-02" db="EMBL/GenBank/DDBJ databases">
        <title>LHISI_Scaffold_Assembly.</title>
        <authorList>
            <person name="Stuart O.P."/>
            <person name="Cleave R."/>
            <person name="Magrath M.J.L."/>
            <person name="Mikheyev A.S."/>
        </authorList>
    </citation>
    <scope>NUCLEOTIDE SEQUENCE [LARGE SCALE GENOMIC DNA]</scope>
    <source>
        <strain evidence="1">Daus_M_001</strain>
        <tissue evidence="1">Leg muscle</tissue>
    </source>
</reference>
<protein>
    <submittedName>
        <fullName evidence="1">Uncharacterized protein</fullName>
    </submittedName>
</protein>
<dbReference type="Proteomes" id="UP001159363">
    <property type="component" value="Chromosome 4"/>
</dbReference>